<dbReference type="Gramene" id="TraesROB_scaffold_057911_01G000200.1">
    <property type="protein sequence ID" value="TraesROB_scaffold_057911_01G000200.1"/>
    <property type="gene ID" value="TraesROB_scaffold_057911_01G000200"/>
</dbReference>
<accession>A0A3B6ECD8</accession>
<dbReference type="OMA" id="PWDGRCS"/>
<sequence length="56" mass="5832">MAPASKVMSHVVQDGGIADYAVYAAAPCDAWCGGRHRKAESDGDDDDDDYDCAPAA</sequence>
<name>A0A3B6ECD8_WHEAT</name>
<proteinExistence type="predicted"/>
<dbReference type="Gramene" id="TraesCS3A03G0143100.1">
    <property type="protein sequence ID" value="TraesCS3A03G0143100.1.CDS1"/>
    <property type="gene ID" value="TraesCS3A03G0143100"/>
</dbReference>
<dbReference type="Gramene" id="TraesRN3A0100139800.1">
    <property type="protein sequence ID" value="TraesRN3A0100139800.1"/>
    <property type="gene ID" value="TraesRN3A0100139800"/>
</dbReference>
<dbReference type="Proteomes" id="UP000019116">
    <property type="component" value="Chromosome 3A"/>
</dbReference>
<organism evidence="2">
    <name type="scientific">Triticum aestivum</name>
    <name type="common">Wheat</name>
    <dbReference type="NCBI Taxonomy" id="4565"/>
    <lineage>
        <taxon>Eukaryota</taxon>
        <taxon>Viridiplantae</taxon>
        <taxon>Streptophyta</taxon>
        <taxon>Embryophyta</taxon>
        <taxon>Tracheophyta</taxon>
        <taxon>Spermatophyta</taxon>
        <taxon>Magnoliopsida</taxon>
        <taxon>Liliopsida</taxon>
        <taxon>Poales</taxon>
        <taxon>Poaceae</taxon>
        <taxon>BOP clade</taxon>
        <taxon>Pooideae</taxon>
        <taxon>Triticodae</taxon>
        <taxon>Triticeae</taxon>
        <taxon>Triticinae</taxon>
        <taxon>Triticum</taxon>
    </lineage>
</organism>
<dbReference type="Gramene" id="TraesCAD_scaffold_063301_01G000300.1">
    <property type="protein sequence ID" value="TraesCAD_scaffold_063301_01G000300.1"/>
    <property type="gene ID" value="TraesCAD_scaffold_063301_01G000300"/>
</dbReference>
<protein>
    <submittedName>
        <fullName evidence="2">Uncharacterized protein</fullName>
    </submittedName>
</protein>
<evidence type="ECO:0000313" key="2">
    <source>
        <dbReference type="EnsemblPlants" id="TraesCS3A02G067400.1.cds1"/>
    </source>
</evidence>
<feature type="compositionally biased region" description="Acidic residues" evidence="1">
    <location>
        <begin position="42"/>
        <end position="56"/>
    </location>
</feature>
<dbReference type="Gramene" id="TraesRN3A0100139700.1">
    <property type="protein sequence ID" value="TraesRN3A0100139700.1"/>
    <property type="gene ID" value="TraesRN3A0100139700"/>
</dbReference>
<feature type="region of interest" description="Disordered" evidence="1">
    <location>
        <begin position="35"/>
        <end position="56"/>
    </location>
</feature>
<dbReference type="Gramene" id="TraesLDM3A03G01329390.1">
    <property type="protein sequence ID" value="TraesLDM3A03G01329390.1.CDS1"/>
    <property type="gene ID" value="TraesLDM3A03G01329390"/>
</dbReference>
<evidence type="ECO:0000313" key="3">
    <source>
        <dbReference type="Proteomes" id="UP000019116"/>
    </source>
</evidence>
<reference evidence="2" key="2">
    <citation type="submission" date="2018-10" db="UniProtKB">
        <authorList>
            <consortium name="EnsemblPlants"/>
        </authorList>
    </citation>
    <scope>IDENTIFICATION</scope>
</reference>
<dbReference type="Gramene" id="TraesSYM3A03G01347740.1">
    <property type="protein sequence ID" value="TraesSYM3A03G01347740.1.CDS1"/>
    <property type="gene ID" value="TraesSYM3A03G01347740"/>
</dbReference>
<dbReference type="Gramene" id="TraesPARA_EIv1.0_0783630.1">
    <property type="protein sequence ID" value="TraesPARA_EIv1.0_0783630.1.CDS1"/>
    <property type="gene ID" value="TraesPARA_EIv1.0_0783630"/>
</dbReference>
<dbReference type="Gramene" id="TraesMAC3A03G01325260.1">
    <property type="protein sequence ID" value="TraesMAC3A03G01325260.1.CDS1"/>
    <property type="gene ID" value="TraesMAC3A03G01325260"/>
</dbReference>
<dbReference type="Gramene" id="TraesCLE_scaffold_067829_01G000100.1">
    <property type="protein sequence ID" value="TraesCLE_scaffold_067829_01G000100.1"/>
    <property type="gene ID" value="TraesCLE_scaffold_067829_01G000100"/>
</dbReference>
<dbReference type="OrthoDB" id="706172at2759"/>
<dbReference type="Gramene" id="TraesCS3A02G067400.1">
    <property type="protein sequence ID" value="TraesCS3A02G067400.1.cds1"/>
    <property type="gene ID" value="TraesCS3A02G067400"/>
</dbReference>
<dbReference type="EnsemblPlants" id="TraesCS3A02G067400.1">
    <property type="protein sequence ID" value="TraesCS3A02G067400.1.cds1"/>
    <property type="gene ID" value="TraesCS3A02G067400"/>
</dbReference>
<dbReference type="Gramene" id="TraesJUL3A03G01338140.1">
    <property type="protein sequence ID" value="TraesJUL3A03G01338140.1.CDS1"/>
    <property type="gene ID" value="TraesJUL3A03G01338140"/>
</dbReference>
<keyword evidence="3" id="KW-1185">Reference proteome</keyword>
<reference evidence="2" key="1">
    <citation type="submission" date="2018-08" db="EMBL/GenBank/DDBJ databases">
        <authorList>
            <person name="Rossello M."/>
        </authorList>
    </citation>
    <scope>NUCLEOTIDE SEQUENCE [LARGE SCALE GENOMIC DNA]</scope>
    <source>
        <strain evidence="2">cv. Chinese Spring</strain>
    </source>
</reference>
<evidence type="ECO:0000256" key="1">
    <source>
        <dbReference type="SAM" id="MobiDB-lite"/>
    </source>
</evidence>
<dbReference type="Gramene" id="TraesWEE_scaffold_053495_01G000300.1">
    <property type="protein sequence ID" value="TraesWEE_scaffold_053495_01G000300.1"/>
    <property type="gene ID" value="TraesWEE_scaffold_053495_01G000300"/>
</dbReference>
<dbReference type="AlphaFoldDB" id="A0A3B6ECD8"/>